<keyword evidence="2" id="KW-1185">Reference proteome</keyword>
<gene>
    <name evidence="1" type="ORF">MCOR_52679</name>
</gene>
<dbReference type="EMBL" id="CACVKT020009139">
    <property type="protein sequence ID" value="CAC5420459.1"/>
    <property type="molecule type" value="Genomic_DNA"/>
</dbReference>
<name>A0A6J8EIG1_MYTCO</name>
<evidence type="ECO:0000313" key="2">
    <source>
        <dbReference type="Proteomes" id="UP000507470"/>
    </source>
</evidence>
<reference evidence="1 2" key="1">
    <citation type="submission" date="2020-06" db="EMBL/GenBank/DDBJ databases">
        <authorList>
            <person name="Li R."/>
            <person name="Bekaert M."/>
        </authorList>
    </citation>
    <scope>NUCLEOTIDE SEQUENCE [LARGE SCALE GENOMIC DNA]</scope>
    <source>
        <strain evidence="2">wild</strain>
    </source>
</reference>
<protein>
    <submittedName>
        <fullName evidence="1">Uncharacterized protein</fullName>
    </submittedName>
</protein>
<evidence type="ECO:0000313" key="1">
    <source>
        <dbReference type="EMBL" id="CAC5420459.1"/>
    </source>
</evidence>
<organism evidence="1 2">
    <name type="scientific">Mytilus coruscus</name>
    <name type="common">Sea mussel</name>
    <dbReference type="NCBI Taxonomy" id="42192"/>
    <lineage>
        <taxon>Eukaryota</taxon>
        <taxon>Metazoa</taxon>
        <taxon>Spiralia</taxon>
        <taxon>Lophotrochozoa</taxon>
        <taxon>Mollusca</taxon>
        <taxon>Bivalvia</taxon>
        <taxon>Autobranchia</taxon>
        <taxon>Pteriomorphia</taxon>
        <taxon>Mytilida</taxon>
        <taxon>Mytiloidea</taxon>
        <taxon>Mytilidae</taxon>
        <taxon>Mytilinae</taxon>
        <taxon>Mytilus</taxon>
    </lineage>
</organism>
<dbReference type="AlphaFoldDB" id="A0A6J8EIG1"/>
<accession>A0A6J8EIG1</accession>
<dbReference type="OrthoDB" id="6090717at2759"/>
<proteinExistence type="predicted"/>
<sequence>MSLFDFEAQDTQRRNLLFVRKHEPTKDGTLQTKSQQTVVIPPKTGGKISQADINTPKLPSQFGNSFLPVGFLSNPNVDNAIAPTVNSPISTTSSGFNGITQSINSLIASVNKHTSLLTKSIQTDLQRQTNALTGLIKASAEKKINSVLSDALSGFQGERNDKTIPVTNSLSNTNIQPINNRQQNVNQNGNIGRRTPLVLRNSNALVQQSTAGRSPLRQESFRPLVVSRQPALPASRPLVLAPRSFLSNQRNTDTRSRTRPVMDTTITRTRIPSNLSRQRSETRMQQLQLRRQPTVTRNRLPQVQVTRQQIARGRNTSTQRQRAQTRPVTRQMVQMQQSRRCPSQDDCRPIVPASCRRTSFITDDNGRRLCRGCDEDRCAFAGFEQRWGHGFG</sequence>
<dbReference type="Proteomes" id="UP000507470">
    <property type="component" value="Unassembled WGS sequence"/>
</dbReference>